<keyword evidence="2" id="KW-1185">Reference proteome</keyword>
<protein>
    <submittedName>
        <fullName evidence="1">Uncharacterized protein</fullName>
    </submittedName>
</protein>
<proteinExistence type="predicted"/>
<evidence type="ECO:0000313" key="1">
    <source>
        <dbReference type="EMBL" id="CAE7532260.1"/>
    </source>
</evidence>
<evidence type="ECO:0000313" key="2">
    <source>
        <dbReference type="Proteomes" id="UP000604046"/>
    </source>
</evidence>
<dbReference type="OrthoDB" id="427828at2759"/>
<name>A0A812TQR6_9DINO</name>
<dbReference type="EMBL" id="CAJNDS010002578">
    <property type="protein sequence ID" value="CAE7532260.1"/>
    <property type="molecule type" value="Genomic_DNA"/>
</dbReference>
<dbReference type="AlphaFoldDB" id="A0A812TQR6"/>
<reference evidence="1" key="1">
    <citation type="submission" date="2021-02" db="EMBL/GenBank/DDBJ databases">
        <authorList>
            <person name="Dougan E. K."/>
            <person name="Rhodes N."/>
            <person name="Thang M."/>
            <person name="Chan C."/>
        </authorList>
    </citation>
    <scope>NUCLEOTIDE SEQUENCE</scope>
</reference>
<accession>A0A812TQR6</accession>
<gene>
    <name evidence="1" type="ORF">SNAT2548_LOCUS29822</name>
</gene>
<organism evidence="1 2">
    <name type="scientific">Symbiodinium natans</name>
    <dbReference type="NCBI Taxonomy" id="878477"/>
    <lineage>
        <taxon>Eukaryota</taxon>
        <taxon>Sar</taxon>
        <taxon>Alveolata</taxon>
        <taxon>Dinophyceae</taxon>
        <taxon>Suessiales</taxon>
        <taxon>Symbiodiniaceae</taxon>
        <taxon>Symbiodinium</taxon>
    </lineage>
</organism>
<sequence>MSRKPWLVAACVVLVVSLMLFLTARISHVQRWPTMANTARQPSSNASEIQHYILWIQLKSNVKHPVSFYMSHLRELCSWIKTSQIHNIGIVGDVEVIGREVDACAGLLHGNPVTLEQLAYSEVVAALPEDGGCKLKFGLAGLSKDMVKIWLNKLTILCNLAAEDPERITTIDDANMAVDMLKTVVSTRFAGLQRGRLGCGHTWPRAMNWFGHASCAVQQRPVVWAKSLGIRGADCPAFLEASRPE</sequence>
<comment type="caution">
    <text evidence="1">The sequence shown here is derived from an EMBL/GenBank/DDBJ whole genome shotgun (WGS) entry which is preliminary data.</text>
</comment>
<dbReference type="Proteomes" id="UP000604046">
    <property type="component" value="Unassembled WGS sequence"/>
</dbReference>